<protein>
    <submittedName>
        <fullName evidence="1">Uncharacterized protein</fullName>
    </submittedName>
</protein>
<sequence length="107" mass="12134">MFEFGPVNFAIAVTLAFTGARTAPWSTDDRYVLMQHFIAANPLIPEYRVAFATVAIAAFDRDIAVVTNLLFPFQFFRFRVRPGSKAALEFRQPFLFLPVDRIGFIIA</sequence>
<proteinExistence type="predicted"/>
<name>A0A645DJR6_9ZZZZ</name>
<comment type="caution">
    <text evidence="1">The sequence shown here is derived from an EMBL/GenBank/DDBJ whole genome shotgun (WGS) entry which is preliminary data.</text>
</comment>
<organism evidence="1">
    <name type="scientific">bioreactor metagenome</name>
    <dbReference type="NCBI Taxonomy" id="1076179"/>
    <lineage>
        <taxon>unclassified sequences</taxon>
        <taxon>metagenomes</taxon>
        <taxon>ecological metagenomes</taxon>
    </lineage>
</organism>
<evidence type="ECO:0000313" key="1">
    <source>
        <dbReference type="EMBL" id="MPM89073.1"/>
    </source>
</evidence>
<dbReference type="EMBL" id="VSSQ01036569">
    <property type="protein sequence ID" value="MPM89073.1"/>
    <property type="molecule type" value="Genomic_DNA"/>
</dbReference>
<dbReference type="AlphaFoldDB" id="A0A645DJR6"/>
<gene>
    <name evidence="1" type="ORF">SDC9_136181</name>
</gene>
<reference evidence="1" key="1">
    <citation type="submission" date="2019-08" db="EMBL/GenBank/DDBJ databases">
        <authorList>
            <person name="Kucharzyk K."/>
            <person name="Murdoch R.W."/>
            <person name="Higgins S."/>
            <person name="Loffler F."/>
        </authorList>
    </citation>
    <scope>NUCLEOTIDE SEQUENCE</scope>
</reference>
<accession>A0A645DJR6</accession>